<dbReference type="EMBL" id="JADHEI010000040">
    <property type="protein sequence ID" value="MBF2735529.1"/>
    <property type="molecule type" value="Genomic_DNA"/>
</dbReference>
<dbReference type="Proteomes" id="UP000604381">
    <property type="component" value="Unassembled WGS sequence"/>
</dbReference>
<dbReference type="AlphaFoldDB" id="A0A930UHU9"/>
<sequence>MKTTYTVYKLLSKDGEVLWIGSTSHPIKRLVEAHRIFLDEFEDYKIVGRYKTQRGALNRESRLLEQYVAEHGDLPPYVRKVLGQPLAA</sequence>
<proteinExistence type="predicted"/>
<evidence type="ECO:0008006" key="3">
    <source>
        <dbReference type="Google" id="ProtNLM"/>
    </source>
</evidence>
<evidence type="ECO:0000313" key="1">
    <source>
        <dbReference type="EMBL" id="MBF2735529.1"/>
    </source>
</evidence>
<gene>
    <name evidence="1" type="ORF">ISN26_05575</name>
</gene>
<comment type="caution">
    <text evidence="1">The sequence shown here is derived from an EMBL/GenBank/DDBJ whole genome shotgun (WGS) entry which is preliminary data.</text>
</comment>
<name>A0A930UHU9_9GAMM</name>
<evidence type="ECO:0000313" key="2">
    <source>
        <dbReference type="Proteomes" id="UP000604381"/>
    </source>
</evidence>
<protein>
    <recommendedName>
        <fullName evidence="3">GIY-YIG domain-containing protein</fullName>
    </recommendedName>
</protein>
<keyword evidence="2" id="KW-1185">Reference proteome</keyword>
<accession>A0A930UHU9</accession>
<organism evidence="1 2">
    <name type="scientific">Candidatus Amphirhobacter heronislandensis</name>
    <dbReference type="NCBI Taxonomy" id="1732024"/>
    <lineage>
        <taxon>Bacteria</taxon>
        <taxon>Pseudomonadati</taxon>
        <taxon>Pseudomonadota</taxon>
        <taxon>Gammaproteobacteria</taxon>
        <taxon>Candidatus Tethybacterales</taxon>
        <taxon>Candidatus Tethybacteraceae</taxon>
        <taxon>Candidatus Amphirhobacter</taxon>
    </lineage>
</organism>
<reference evidence="1" key="1">
    <citation type="submission" date="2020-10" db="EMBL/GenBank/DDBJ databases">
        <title>An improved Amphimedon queenslandica hologenome assembly reveals how three proteobacterial symbionts can extend the metabolic phenotypic of their marine sponge host.</title>
        <authorList>
            <person name="Degnan B."/>
            <person name="Degnan S."/>
            <person name="Xiang X."/>
        </authorList>
    </citation>
    <scope>NUCLEOTIDE SEQUENCE</scope>
    <source>
        <strain evidence="1">AqS2</strain>
    </source>
</reference>